<dbReference type="AlphaFoldDB" id="A0A6A6A6Y9"/>
<name>A0A6A6A6Y9_9PLEO</name>
<dbReference type="CDD" id="cd05399">
    <property type="entry name" value="NT_Rel-Spo_like"/>
    <property type="match status" value="1"/>
</dbReference>
<accession>A0A6A6A6Y9</accession>
<feature type="domain" description="RelA/SpoT" evidence="2">
    <location>
        <begin position="82"/>
        <end position="251"/>
    </location>
</feature>
<proteinExistence type="predicted"/>
<dbReference type="GO" id="GO:0015969">
    <property type="term" value="P:guanosine tetraphosphate metabolic process"/>
    <property type="evidence" value="ECO:0007669"/>
    <property type="project" value="InterPro"/>
</dbReference>
<dbReference type="OrthoDB" id="4719016at2759"/>
<dbReference type="RefSeq" id="XP_033522171.1">
    <property type="nucleotide sequence ID" value="XM_033666816.1"/>
</dbReference>
<gene>
    <name evidence="3" type="ORF">P153DRAFT_358621</name>
</gene>
<dbReference type="InterPro" id="IPR043519">
    <property type="entry name" value="NT_sf"/>
</dbReference>
<dbReference type="PANTHER" id="PTHR41773">
    <property type="entry name" value="GTP PYROPHOSPHATASE-RELATED"/>
    <property type="match status" value="1"/>
</dbReference>
<evidence type="ECO:0000313" key="3">
    <source>
        <dbReference type="EMBL" id="KAF2127782.1"/>
    </source>
</evidence>
<dbReference type="SMART" id="SM00954">
    <property type="entry name" value="RelA_SpoT"/>
    <property type="match status" value="1"/>
</dbReference>
<dbReference type="Pfam" id="PF04607">
    <property type="entry name" value="RelA_SpoT"/>
    <property type="match status" value="1"/>
</dbReference>
<evidence type="ECO:0000313" key="4">
    <source>
        <dbReference type="Proteomes" id="UP000799771"/>
    </source>
</evidence>
<evidence type="ECO:0000259" key="2">
    <source>
        <dbReference type="SMART" id="SM00954"/>
    </source>
</evidence>
<sequence length="545" mass="62785">MKRFNTQGLNDDDPPPVLRRRQGTSGTWLVEEETPKLIAQFLDGYYRAHFFTLADKAQALIEAELEDLTDSSGQEVQAKVTSRTKTKKSLEEKLKMRNKEEPYESIESIWKDIHDLAGVRIILYTPTERQHKKVGEMIRSIWKNNVQLILHDGSGESSTINGFSSEPEQNLVSTTDAHHNERRKAYRRRHRGYQALHYRVTMTEKHQSGTKTKPSYEWSKHDRVEIQVVSALVHAWAEVGHDVLYKTYAYGPPDTQEERILDSLSGLVSTGDILLEQFGELVNKRTRAKILHLYDFGTFLRGLDILQSPKEQQEGSYADFGPEGTNILFRYLVNSNQNVPLIVRRALKDIGYPKAPRLRDILVSFEPMLEPPQKLLAPLCLIRHMLLEEEEKNKQQEDQQQGERTPQKQIMLKEYRLSQQCSIMVEALTLLQVFAGGPEEAKAFLEEDINLDKTEIKSLNFVLSNFRRTSCMTEDTDDIQKKIGFQLQPAWDWFQEQVTDQQSMCGFCFQLAEMDVIKNVIEEATKEADVRARLRALNIGALSRN</sequence>
<evidence type="ECO:0000256" key="1">
    <source>
        <dbReference type="SAM" id="MobiDB-lite"/>
    </source>
</evidence>
<dbReference type="InterPro" id="IPR007685">
    <property type="entry name" value="RelA_SpoT"/>
</dbReference>
<dbReference type="Gene3D" id="3.30.460.10">
    <property type="entry name" value="Beta Polymerase, domain 2"/>
    <property type="match status" value="1"/>
</dbReference>
<dbReference type="PANTHER" id="PTHR41773:SF1">
    <property type="entry name" value="RELA_SPOT DOMAIN-CONTAINING PROTEIN"/>
    <property type="match status" value="1"/>
</dbReference>
<keyword evidence="4" id="KW-1185">Reference proteome</keyword>
<protein>
    <recommendedName>
        <fullName evidence="2">RelA/SpoT domain-containing protein</fullName>
    </recommendedName>
</protein>
<dbReference type="SUPFAM" id="SSF81301">
    <property type="entry name" value="Nucleotidyltransferase"/>
    <property type="match status" value="1"/>
</dbReference>
<dbReference type="Proteomes" id="UP000799771">
    <property type="component" value="Unassembled WGS sequence"/>
</dbReference>
<dbReference type="EMBL" id="ML977510">
    <property type="protein sequence ID" value="KAF2127782.1"/>
    <property type="molecule type" value="Genomic_DNA"/>
</dbReference>
<organism evidence="3 4">
    <name type="scientific">Dothidotthia symphoricarpi CBS 119687</name>
    <dbReference type="NCBI Taxonomy" id="1392245"/>
    <lineage>
        <taxon>Eukaryota</taxon>
        <taxon>Fungi</taxon>
        <taxon>Dikarya</taxon>
        <taxon>Ascomycota</taxon>
        <taxon>Pezizomycotina</taxon>
        <taxon>Dothideomycetes</taxon>
        <taxon>Pleosporomycetidae</taxon>
        <taxon>Pleosporales</taxon>
        <taxon>Dothidotthiaceae</taxon>
        <taxon>Dothidotthia</taxon>
    </lineage>
</organism>
<dbReference type="GeneID" id="54407248"/>
<feature type="region of interest" description="Disordered" evidence="1">
    <location>
        <begin position="1"/>
        <end position="21"/>
    </location>
</feature>
<reference evidence="3" key="1">
    <citation type="journal article" date="2020" name="Stud. Mycol.">
        <title>101 Dothideomycetes genomes: a test case for predicting lifestyles and emergence of pathogens.</title>
        <authorList>
            <person name="Haridas S."/>
            <person name="Albert R."/>
            <person name="Binder M."/>
            <person name="Bloem J."/>
            <person name="Labutti K."/>
            <person name="Salamov A."/>
            <person name="Andreopoulos B."/>
            <person name="Baker S."/>
            <person name="Barry K."/>
            <person name="Bills G."/>
            <person name="Bluhm B."/>
            <person name="Cannon C."/>
            <person name="Castanera R."/>
            <person name="Culley D."/>
            <person name="Daum C."/>
            <person name="Ezra D."/>
            <person name="Gonzalez J."/>
            <person name="Henrissat B."/>
            <person name="Kuo A."/>
            <person name="Liang C."/>
            <person name="Lipzen A."/>
            <person name="Lutzoni F."/>
            <person name="Magnuson J."/>
            <person name="Mondo S."/>
            <person name="Nolan M."/>
            <person name="Ohm R."/>
            <person name="Pangilinan J."/>
            <person name="Park H.-J."/>
            <person name="Ramirez L."/>
            <person name="Alfaro M."/>
            <person name="Sun H."/>
            <person name="Tritt A."/>
            <person name="Yoshinaga Y."/>
            <person name="Zwiers L.-H."/>
            <person name="Turgeon B."/>
            <person name="Goodwin S."/>
            <person name="Spatafora J."/>
            <person name="Crous P."/>
            <person name="Grigoriev I."/>
        </authorList>
    </citation>
    <scope>NUCLEOTIDE SEQUENCE</scope>
    <source>
        <strain evidence="3">CBS 119687</strain>
    </source>
</reference>